<evidence type="ECO:0000313" key="2">
    <source>
        <dbReference type="EMBL" id="CAG5010970.1"/>
    </source>
</evidence>
<protein>
    <submittedName>
        <fullName evidence="2">(apollo) hypothetical protein</fullName>
    </submittedName>
</protein>
<organism evidence="2 3">
    <name type="scientific">Parnassius apollo</name>
    <name type="common">Apollo butterfly</name>
    <name type="synonym">Papilio apollo</name>
    <dbReference type="NCBI Taxonomy" id="110799"/>
    <lineage>
        <taxon>Eukaryota</taxon>
        <taxon>Metazoa</taxon>
        <taxon>Ecdysozoa</taxon>
        <taxon>Arthropoda</taxon>
        <taxon>Hexapoda</taxon>
        <taxon>Insecta</taxon>
        <taxon>Pterygota</taxon>
        <taxon>Neoptera</taxon>
        <taxon>Endopterygota</taxon>
        <taxon>Lepidoptera</taxon>
        <taxon>Glossata</taxon>
        <taxon>Ditrysia</taxon>
        <taxon>Papilionoidea</taxon>
        <taxon>Papilionidae</taxon>
        <taxon>Parnassiinae</taxon>
        <taxon>Parnassini</taxon>
        <taxon>Parnassius</taxon>
        <taxon>Parnassius</taxon>
    </lineage>
</organism>
<proteinExistence type="predicted"/>
<dbReference type="Proteomes" id="UP000691718">
    <property type="component" value="Unassembled WGS sequence"/>
</dbReference>
<gene>
    <name evidence="2" type="ORF">PAPOLLO_LOCUS15499</name>
</gene>
<dbReference type="InterPro" id="IPR005135">
    <property type="entry name" value="Endo/exonuclease/phosphatase"/>
</dbReference>
<accession>A0A8S3X8T4</accession>
<dbReference type="GO" id="GO:0003824">
    <property type="term" value="F:catalytic activity"/>
    <property type="evidence" value="ECO:0007669"/>
    <property type="project" value="InterPro"/>
</dbReference>
<reference evidence="2" key="1">
    <citation type="submission" date="2021-04" db="EMBL/GenBank/DDBJ databases">
        <authorList>
            <person name="Tunstrom K."/>
        </authorList>
    </citation>
    <scope>NUCLEOTIDE SEQUENCE</scope>
</reference>
<evidence type="ECO:0000259" key="1">
    <source>
        <dbReference type="PROSITE" id="PS50878"/>
    </source>
</evidence>
<dbReference type="PROSITE" id="PS50878">
    <property type="entry name" value="RT_POL"/>
    <property type="match status" value="1"/>
</dbReference>
<comment type="caution">
    <text evidence="2">The sequence shown here is derived from an EMBL/GenBank/DDBJ whole genome shotgun (WGS) entry which is preliminary data.</text>
</comment>
<dbReference type="CDD" id="cd01650">
    <property type="entry name" value="RT_nLTR_like"/>
    <property type="match status" value="1"/>
</dbReference>
<keyword evidence="3" id="KW-1185">Reference proteome</keyword>
<dbReference type="OrthoDB" id="416454at2759"/>
<name>A0A8S3X8T4_PARAO</name>
<dbReference type="Pfam" id="PF14529">
    <property type="entry name" value="Exo_endo_phos_2"/>
    <property type="match status" value="1"/>
</dbReference>
<dbReference type="PANTHER" id="PTHR36688:SF2">
    <property type="entry name" value="ENDONUCLEASE_EXONUCLEASE_PHOSPHATASE DOMAIN-CONTAINING PROTEIN"/>
    <property type="match status" value="1"/>
</dbReference>
<dbReference type="EMBL" id="CAJQZP010001037">
    <property type="protein sequence ID" value="CAG5010970.1"/>
    <property type="molecule type" value="Genomic_DNA"/>
</dbReference>
<dbReference type="InterPro" id="IPR000477">
    <property type="entry name" value="RT_dom"/>
</dbReference>
<evidence type="ECO:0000313" key="3">
    <source>
        <dbReference type="Proteomes" id="UP000691718"/>
    </source>
</evidence>
<feature type="domain" description="Reverse transcriptase" evidence="1">
    <location>
        <begin position="353"/>
        <end position="617"/>
    </location>
</feature>
<dbReference type="PANTHER" id="PTHR36688">
    <property type="entry name" value="ENDO/EXONUCLEASE/PHOSPHATASE DOMAIN-CONTAINING PROTEIN"/>
    <property type="match status" value="1"/>
</dbReference>
<dbReference type="Pfam" id="PF00078">
    <property type="entry name" value="RVT_1"/>
    <property type="match status" value="1"/>
</dbReference>
<sequence>MGPVFICGGDWNSKHTFWGSRLINPRGRLLYKATLDLNLECISHGEPTYWPTDYNKVPDLLDFYISKNLGQNYLQIEKCEDLSSDHTPVILNIYKQAIFLKPLPKIYNKHTNWDQYREFIRSNIDLNISLKTNDEIEAGVEKFNSIVHTAATVSTPKNRKSKTKQKEYPRNIIAKVSERRKLRGEWHKTRYPSDKSQLNRATKELKDMIKEHENRCVQSHLSQLTSQKDTNYSLWRATKNLKQPKDHIPPLRKLDRSWARTDVEKTTAFAVHLEKVFTPLPCSNPDNDDDIANYLQSPNQLCPPLKAVSPKEINREIKCLSPKKAPGYDLLDSVLLSNLPRSGIIYLVTLFNSSIRLSHYPGQWKIAQVVMILKPGKQPEEVSSYTPISLLPLVGKLFEKVILNRMQSHLNSILPGHQFGFRQRHGTIEQVHRLTDTIGYTPENKKYCSAVFLDISQAFDRVWHDGLLFKIKKQLPHSFYFLLKSYLNKRCYEVKLNNTTSDLFEIRSGVPQGSILGPILYLIFTADIPVDDETFIASYADDTAIISVNANPTIVSAHLQKHIDEIEKWMKIWRIKANQSKSVHVTFTLKKGDCPPITLNGEEIPHDSAAKYLGMHLDRRLTWQKHIWSKRKALDAKLISMYWLIGKKSQLTNESKIAVYKNILKPVWTYGIELWGTASNSNIEILERFQTKAIRSMFNIPKCIHNKYNLHDLRLNIVKQEIAARSLKYQQKFTSHVNALAAKLMGFGSTVYTRLRRNSVPNLVKRFTKE</sequence>
<dbReference type="AlphaFoldDB" id="A0A8S3X8T4"/>
<dbReference type="InterPro" id="IPR052560">
    <property type="entry name" value="RdDP_mobile_element"/>
</dbReference>